<evidence type="ECO:0000313" key="9">
    <source>
        <dbReference type="EMBL" id="MBU8872820.1"/>
    </source>
</evidence>
<evidence type="ECO:0000256" key="6">
    <source>
        <dbReference type="ARBA" id="ARBA00023136"/>
    </source>
</evidence>
<dbReference type="Proteomes" id="UP000727907">
    <property type="component" value="Unassembled WGS sequence"/>
</dbReference>
<feature type="transmembrane region" description="Helical" evidence="7">
    <location>
        <begin position="235"/>
        <end position="256"/>
    </location>
</feature>
<evidence type="ECO:0000256" key="3">
    <source>
        <dbReference type="ARBA" id="ARBA00022475"/>
    </source>
</evidence>
<comment type="subcellular location">
    <subcellularLocation>
        <location evidence="1 7">Cell membrane</location>
        <topology evidence="1 7">Multi-pass membrane protein</topology>
    </subcellularLocation>
</comment>
<organism evidence="9 10">
    <name type="scientific">Reyranella humidisoli</name>
    <dbReference type="NCBI Taxonomy" id="2849149"/>
    <lineage>
        <taxon>Bacteria</taxon>
        <taxon>Pseudomonadati</taxon>
        <taxon>Pseudomonadota</taxon>
        <taxon>Alphaproteobacteria</taxon>
        <taxon>Hyphomicrobiales</taxon>
        <taxon>Reyranellaceae</taxon>
        <taxon>Reyranella</taxon>
    </lineage>
</organism>
<keyword evidence="10" id="KW-1185">Reference proteome</keyword>
<gene>
    <name evidence="9" type="ORF">KQ910_03555</name>
</gene>
<feature type="transmembrane region" description="Helical" evidence="7">
    <location>
        <begin position="9"/>
        <end position="27"/>
    </location>
</feature>
<evidence type="ECO:0000256" key="1">
    <source>
        <dbReference type="ARBA" id="ARBA00004651"/>
    </source>
</evidence>
<evidence type="ECO:0000313" key="10">
    <source>
        <dbReference type="Proteomes" id="UP000727907"/>
    </source>
</evidence>
<keyword evidence="4 7" id="KW-0812">Transmembrane</keyword>
<dbReference type="PROSITE" id="PS50928">
    <property type="entry name" value="ABC_TM1"/>
    <property type="match status" value="1"/>
</dbReference>
<evidence type="ECO:0000256" key="5">
    <source>
        <dbReference type="ARBA" id="ARBA00022989"/>
    </source>
</evidence>
<accession>A0ABS6IHU2</accession>
<dbReference type="PANTHER" id="PTHR43163:SF3">
    <property type="entry name" value="PEPTIDE ABC TRANSPORTER PERMEASE PROTEIN"/>
    <property type="match status" value="1"/>
</dbReference>
<dbReference type="InterPro" id="IPR000515">
    <property type="entry name" value="MetI-like"/>
</dbReference>
<dbReference type="Pfam" id="PF00528">
    <property type="entry name" value="BPD_transp_1"/>
    <property type="match status" value="1"/>
</dbReference>
<evidence type="ECO:0000256" key="7">
    <source>
        <dbReference type="RuleBase" id="RU363032"/>
    </source>
</evidence>
<feature type="transmembrane region" description="Helical" evidence="7">
    <location>
        <begin position="134"/>
        <end position="157"/>
    </location>
</feature>
<name>A0ABS6IHU2_9HYPH</name>
<evidence type="ECO:0000256" key="2">
    <source>
        <dbReference type="ARBA" id="ARBA00022448"/>
    </source>
</evidence>
<feature type="domain" description="ABC transmembrane type-1" evidence="8">
    <location>
        <begin position="95"/>
        <end position="300"/>
    </location>
</feature>
<feature type="transmembrane region" description="Helical" evidence="7">
    <location>
        <begin position="285"/>
        <end position="307"/>
    </location>
</feature>
<evidence type="ECO:0000259" key="8">
    <source>
        <dbReference type="PROSITE" id="PS50928"/>
    </source>
</evidence>
<evidence type="ECO:0000256" key="4">
    <source>
        <dbReference type="ARBA" id="ARBA00022692"/>
    </source>
</evidence>
<dbReference type="RefSeq" id="WP_216957104.1">
    <property type="nucleotide sequence ID" value="NZ_JAHOPB010000001.1"/>
</dbReference>
<feature type="transmembrane region" description="Helical" evidence="7">
    <location>
        <begin position="99"/>
        <end position="122"/>
    </location>
</feature>
<dbReference type="InterPro" id="IPR045621">
    <property type="entry name" value="BPD_transp_1_N"/>
</dbReference>
<proteinExistence type="inferred from homology"/>
<reference evidence="9 10" key="1">
    <citation type="submission" date="2021-06" db="EMBL/GenBank/DDBJ databases">
        <authorList>
            <person name="Lee D.H."/>
        </authorList>
    </citation>
    <scope>NUCLEOTIDE SEQUENCE [LARGE SCALE GENOMIC DNA]</scope>
    <source>
        <strain evidence="9 10">MMS21-HV4-11</strain>
    </source>
</reference>
<dbReference type="Pfam" id="PF19300">
    <property type="entry name" value="BPD_transp_1_N"/>
    <property type="match status" value="1"/>
</dbReference>
<keyword evidence="2 7" id="KW-0813">Transport</keyword>
<keyword evidence="6 7" id="KW-0472">Membrane</keyword>
<protein>
    <submittedName>
        <fullName evidence="9">ABC transporter permease</fullName>
    </submittedName>
</protein>
<feature type="transmembrane region" description="Helical" evidence="7">
    <location>
        <begin position="177"/>
        <end position="196"/>
    </location>
</feature>
<sequence length="313" mass="34147">MLDFIARRLIAIIPVLAVVAVFVFLMLRLTPGDPAAVIAGDNATSDQIADIRNKLGLDEPIWTQFAIWIGNVLQGNFGESFFFKKTVAELIAQRVEPTLALAICTLVFAVSISVPIGVMAAYRQGSLIDKAVMGFSVLGFSVPGFVIGYCLIYVFAIELGWLPVQGYVRIGVNFWQFAERMVLPSLTLSVGFVALISRITRASVLEVLNEDYIRTARAKGLSNRVVLMRHALRNAAVPILTVIGLGIAILIGGAVVTESVFGLPGLGRLTVEAVLSRDFPTIQTVILLFSVVYVVINLLIDISYTLFDPRIRY</sequence>
<dbReference type="CDD" id="cd06261">
    <property type="entry name" value="TM_PBP2"/>
    <property type="match status" value="1"/>
</dbReference>
<keyword evidence="5 7" id="KW-1133">Transmembrane helix</keyword>
<comment type="similarity">
    <text evidence="7">Belongs to the binding-protein-dependent transport system permease family.</text>
</comment>
<dbReference type="EMBL" id="JAHOPB010000001">
    <property type="protein sequence ID" value="MBU8872820.1"/>
    <property type="molecule type" value="Genomic_DNA"/>
</dbReference>
<comment type="caution">
    <text evidence="9">The sequence shown here is derived from an EMBL/GenBank/DDBJ whole genome shotgun (WGS) entry which is preliminary data.</text>
</comment>
<dbReference type="PANTHER" id="PTHR43163">
    <property type="entry name" value="DIPEPTIDE TRANSPORT SYSTEM PERMEASE PROTEIN DPPB-RELATED"/>
    <property type="match status" value="1"/>
</dbReference>
<keyword evidence="3" id="KW-1003">Cell membrane</keyword>